<reference evidence="2" key="1">
    <citation type="submission" date="2021-04" db="EMBL/GenBank/DDBJ databases">
        <authorList>
            <consortium name="Molecular Ecology Group"/>
        </authorList>
    </citation>
    <scope>NUCLEOTIDE SEQUENCE</scope>
</reference>
<feature type="region of interest" description="Disordered" evidence="1">
    <location>
        <begin position="1"/>
        <end position="36"/>
    </location>
</feature>
<protein>
    <submittedName>
        <fullName evidence="2">Uncharacterized protein</fullName>
    </submittedName>
</protein>
<feature type="non-terminal residue" evidence="2">
    <location>
        <position position="1"/>
    </location>
</feature>
<dbReference type="AlphaFoldDB" id="A0A8S3YQ07"/>
<dbReference type="Proteomes" id="UP000678393">
    <property type="component" value="Unassembled WGS sequence"/>
</dbReference>
<dbReference type="EMBL" id="CAJHNH020000421">
    <property type="protein sequence ID" value="CAG5117545.1"/>
    <property type="molecule type" value="Genomic_DNA"/>
</dbReference>
<evidence type="ECO:0000313" key="2">
    <source>
        <dbReference type="EMBL" id="CAG5117545.1"/>
    </source>
</evidence>
<feature type="compositionally biased region" description="Low complexity" evidence="1">
    <location>
        <begin position="1"/>
        <end position="26"/>
    </location>
</feature>
<keyword evidence="3" id="KW-1185">Reference proteome</keyword>
<name>A0A8S3YQ07_9EUPU</name>
<gene>
    <name evidence="2" type="ORF">CUNI_LOCUS3103</name>
</gene>
<organism evidence="2 3">
    <name type="scientific">Candidula unifasciata</name>
    <dbReference type="NCBI Taxonomy" id="100452"/>
    <lineage>
        <taxon>Eukaryota</taxon>
        <taxon>Metazoa</taxon>
        <taxon>Spiralia</taxon>
        <taxon>Lophotrochozoa</taxon>
        <taxon>Mollusca</taxon>
        <taxon>Gastropoda</taxon>
        <taxon>Heterobranchia</taxon>
        <taxon>Euthyneura</taxon>
        <taxon>Panpulmonata</taxon>
        <taxon>Eupulmonata</taxon>
        <taxon>Stylommatophora</taxon>
        <taxon>Helicina</taxon>
        <taxon>Helicoidea</taxon>
        <taxon>Geomitridae</taxon>
        <taxon>Candidula</taxon>
    </lineage>
</organism>
<proteinExistence type="predicted"/>
<evidence type="ECO:0000313" key="3">
    <source>
        <dbReference type="Proteomes" id="UP000678393"/>
    </source>
</evidence>
<accession>A0A8S3YQ07</accession>
<comment type="caution">
    <text evidence="2">The sequence shown here is derived from an EMBL/GenBank/DDBJ whole genome shotgun (WGS) entry which is preliminary data.</text>
</comment>
<evidence type="ECO:0000256" key="1">
    <source>
        <dbReference type="SAM" id="MobiDB-lite"/>
    </source>
</evidence>
<sequence>LPRSEPVTVSTTTTTTTESATTSEPTDAPTQTTVSCSCGDSADVLSSDAGDTPENRLKRRNQALTVDEELYQRYLQSEIDANNAKVVYYSEVARYYQEALDAQNKYYNSQRQKTDLEISKLQEGTCA</sequence>